<proteinExistence type="predicted"/>
<comment type="subcellular location">
    <subcellularLocation>
        <location evidence="1">Nucleus</location>
    </subcellularLocation>
</comment>
<protein>
    <recommendedName>
        <fullName evidence="6">IRF tryptophan pentad repeat domain-containing protein</fullName>
    </recommendedName>
</protein>
<dbReference type="PANTHER" id="PTHR11949:SF3">
    <property type="entry name" value="INTERFERON REGULATORY FACTOR 1"/>
    <property type="match status" value="1"/>
</dbReference>
<keyword evidence="8" id="KW-1185">Reference proteome</keyword>
<evidence type="ECO:0000256" key="2">
    <source>
        <dbReference type="ARBA" id="ARBA00023015"/>
    </source>
</evidence>
<name>A0A8C6WPZ0_9GOBI</name>
<dbReference type="PRINTS" id="PR00267">
    <property type="entry name" value="INTFRNREGFCT"/>
</dbReference>
<dbReference type="Gene3D" id="1.10.10.10">
    <property type="entry name" value="Winged helix-like DNA-binding domain superfamily/Winged helix DNA-binding domain"/>
    <property type="match status" value="1"/>
</dbReference>
<reference evidence="7" key="1">
    <citation type="submission" date="2025-08" db="UniProtKB">
        <authorList>
            <consortium name="Ensembl"/>
        </authorList>
    </citation>
    <scope>IDENTIFICATION</scope>
</reference>
<dbReference type="AlphaFoldDB" id="A0A8C6WPZ0"/>
<dbReference type="SUPFAM" id="SSF46785">
    <property type="entry name" value="Winged helix' DNA-binding domain"/>
    <property type="match status" value="1"/>
</dbReference>
<dbReference type="Pfam" id="PF00605">
    <property type="entry name" value="IRF"/>
    <property type="match status" value="1"/>
</dbReference>
<keyword evidence="3" id="KW-0238">DNA-binding</keyword>
<dbReference type="SMART" id="SM00348">
    <property type="entry name" value="IRF"/>
    <property type="match status" value="1"/>
</dbReference>
<keyword evidence="2" id="KW-0805">Transcription regulation</keyword>
<sequence>MPKMRPWLVRQINSNAIAGLRWLDKEKTIFCVPWKHAARHGWEMAKDACLFQKWAIHTGKYVVGQKCNPKIWKANFRCALHSLPDVVEVKGRSVQKGQEATRVFRMLPESRKPRGESTDLTGNLKMDFEVPDWSQTIEVGSDRYNFQVSPEHSPDSEHLVLRFQICRPAEKDACCSGLDGKGFPANELCTSPGSQWSETSSGKWDQKVIIMLQIFKQIIQQLHIFCQTLFKCLFVGIKTQTGKGGYILA</sequence>
<reference evidence="7" key="2">
    <citation type="submission" date="2025-09" db="UniProtKB">
        <authorList>
            <consortium name="Ensembl"/>
        </authorList>
    </citation>
    <scope>IDENTIFICATION</scope>
</reference>
<evidence type="ECO:0000313" key="7">
    <source>
        <dbReference type="Ensembl" id="ENSNMLP00000022996.1"/>
    </source>
</evidence>
<keyword evidence="5" id="KW-0539">Nucleus</keyword>
<feature type="domain" description="IRF tryptophan pentad repeat" evidence="6">
    <location>
        <begin position="1"/>
        <end position="108"/>
    </location>
</feature>
<dbReference type="InterPro" id="IPR019817">
    <property type="entry name" value="Interferon_reg_fac_CS"/>
</dbReference>
<accession>A0A8C6WPZ0</accession>
<evidence type="ECO:0000313" key="8">
    <source>
        <dbReference type="Proteomes" id="UP000694523"/>
    </source>
</evidence>
<dbReference type="CDD" id="cd00103">
    <property type="entry name" value="IRF"/>
    <property type="match status" value="1"/>
</dbReference>
<dbReference type="GO" id="GO:0002376">
    <property type="term" value="P:immune system process"/>
    <property type="evidence" value="ECO:0007669"/>
    <property type="project" value="TreeGrafter"/>
</dbReference>
<evidence type="ECO:0000256" key="1">
    <source>
        <dbReference type="ARBA" id="ARBA00004123"/>
    </source>
</evidence>
<dbReference type="GO" id="GO:0000981">
    <property type="term" value="F:DNA-binding transcription factor activity, RNA polymerase II-specific"/>
    <property type="evidence" value="ECO:0007669"/>
    <property type="project" value="TreeGrafter"/>
</dbReference>
<evidence type="ECO:0000256" key="3">
    <source>
        <dbReference type="ARBA" id="ARBA00023125"/>
    </source>
</evidence>
<evidence type="ECO:0000256" key="5">
    <source>
        <dbReference type="ARBA" id="ARBA00023242"/>
    </source>
</evidence>
<dbReference type="GO" id="GO:0000978">
    <property type="term" value="F:RNA polymerase II cis-regulatory region sequence-specific DNA binding"/>
    <property type="evidence" value="ECO:0007669"/>
    <property type="project" value="TreeGrafter"/>
</dbReference>
<evidence type="ECO:0000259" key="6">
    <source>
        <dbReference type="PROSITE" id="PS51507"/>
    </source>
</evidence>
<dbReference type="InterPro" id="IPR036390">
    <property type="entry name" value="WH_DNA-bd_sf"/>
</dbReference>
<evidence type="ECO:0000256" key="4">
    <source>
        <dbReference type="ARBA" id="ARBA00023163"/>
    </source>
</evidence>
<dbReference type="PANTHER" id="PTHR11949">
    <property type="entry name" value="INTERFERON REGULATORY FACTOR"/>
    <property type="match status" value="1"/>
</dbReference>
<keyword evidence="4" id="KW-0804">Transcription</keyword>
<dbReference type="InterPro" id="IPR001346">
    <property type="entry name" value="Interferon_reg_fact_DNA-bd_dom"/>
</dbReference>
<dbReference type="PROSITE" id="PS00601">
    <property type="entry name" value="IRF_1"/>
    <property type="match status" value="1"/>
</dbReference>
<dbReference type="InterPro" id="IPR036388">
    <property type="entry name" value="WH-like_DNA-bd_sf"/>
</dbReference>
<dbReference type="PROSITE" id="PS51507">
    <property type="entry name" value="IRF_2"/>
    <property type="match status" value="1"/>
</dbReference>
<dbReference type="Ensembl" id="ENSNMLT00000025746.1">
    <property type="protein sequence ID" value="ENSNMLP00000022996.1"/>
    <property type="gene ID" value="ENSNMLG00000014802.1"/>
</dbReference>
<dbReference type="Proteomes" id="UP000694523">
    <property type="component" value="Unplaced"/>
</dbReference>
<organism evidence="7 8">
    <name type="scientific">Neogobius melanostomus</name>
    <name type="common">round goby</name>
    <dbReference type="NCBI Taxonomy" id="47308"/>
    <lineage>
        <taxon>Eukaryota</taxon>
        <taxon>Metazoa</taxon>
        <taxon>Chordata</taxon>
        <taxon>Craniata</taxon>
        <taxon>Vertebrata</taxon>
        <taxon>Euteleostomi</taxon>
        <taxon>Actinopterygii</taxon>
        <taxon>Neopterygii</taxon>
        <taxon>Teleostei</taxon>
        <taxon>Neoteleostei</taxon>
        <taxon>Acanthomorphata</taxon>
        <taxon>Gobiaria</taxon>
        <taxon>Gobiiformes</taxon>
        <taxon>Gobioidei</taxon>
        <taxon>Gobiidae</taxon>
        <taxon>Benthophilinae</taxon>
        <taxon>Neogobiini</taxon>
        <taxon>Neogobius</taxon>
    </lineage>
</organism>
<dbReference type="GO" id="GO:0005634">
    <property type="term" value="C:nucleus"/>
    <property type="evidence" value="ECO:0007669"/>
    <property type="project" value="UniProtKB-SubCell"/>
</dbReference>